<comment type="subcellular location">
    <subcellularLocation>
        <location evidence="1">Mitochondrion inner membrane</location>
    </subcellularLocation>
    <subcellularLocation>
        <location evidence="2">Mitochondrion intermembrane space</location>
    </subcellularLocation>
</comment>
<keyword evidence="9" id="KW-0472">Membrane</keyword>
<keyword evidence="5" id="KW-0999">Mitochondrion inner membrane</keyword>
<evidence type="ECO:0000256" key="8">
    <source>
        <dbReference type="ARBA" id="ARBA00023128"/>
    </source>
</evidence>
<keyword evidence="13" id="KW-1185">Reference proteome</keyword>
<feature type="domain" description="EF-hand" evidence="11">
    <location>
        <begin position="412"/>
        <end position="447"/>
    </location>
</feature>
<accession>A0AAV7D7P4</accession>
<dbReference type="PANTHER" id="PTHR12294">
    <property type="entry name" value="EF HAND DOMAIN FAMILY A1,A2-RELATED"/>
    <property type="match status" value="1"/>
</dbReference>
<keyword evidence="10" id="KW-1015">Disulfide bond</keyword>
<dbReference type="GO" id="GO:0005509">
    <property type="term" value="F:calcium ion binding"/>
    <property type="evidence" value="ECO:0007669"/>
    <property type="project" value="InterPro"/>
</dbReference>
<evidence type="ECO:0000256" key="1">
    <source>
        <dbReference type="ARBA" id="ARBA00004273"/>
    </source>
</evidence>
<dbReference type="AlphaFoldDB" id="A0AAV7D7P4"/>
<reference evidence="12" key="1">
    <citation type="thesis" date="2020" institute="ProQuest LLC" country="789 East Eisenhower Parkway, Ann Arbor, MI, USA">
        <title>Comparative Genomics and Chromosome Evolution.</title>
        <authorList>
            <person name="Mudd A.B."/>
        </authorList>
    </citation>
    <scope>NUCLEOTIDE SEQUENCE</scope>
    <source>
        <strain evidence="12">237g6f4</strain>
        <tissue evidence="12">Blood</tissue>
    </source>
</reference>
<dbReference type="GO" id="GO:0005758">
    <property type="term" value="C:mitochondrial intermembrane space"/>
    <property type="evidence" value="ECO:0007669"/>
    <property type="project" value="UniProtKB-SubCell"/>
</dbReference>
<feature type="domain" description="EF-hand" evidence="11">
    <location>
        <begin position="206"/>
        <end position="241"/>
    </location>
</feature>
<comment type="caution">
    <text evidence="12">The sequence shown here is derived from an EMBL/GenBank/DDBJ whole genome shotgun (WGS) entry which is preliminary data.</text>
</comment>
<evidence type="ECO:0000313" key="13">
    <source>
        <dbReference type="Proteomes" id="UP000824782"/>
    </source>
</evidence>
<dbReference type="SMART" id="SM00054">
    <property type="entry name" value="EFh"/>
    <property type="match status" value="2"/>
</dbReference>
<keyword evidence="8" id="KW-0496">Mitochondrion</keyword>
<keyword evidence="4" id="KW-0677">Repeat</keyword>
<evidence type="ECO:0000256" key="4">
    <source>
        <dbReference type="ARBA" id="ARBA00022737"/>
    </source>
</evidence>
<dbReference type="GO" id="GO:1990246">
    <property type="term" value="C:uniplex complex"/>
    <property type="evidence" value="ECO:0007669"/>
    <property type="project" value="TreeGrafter"/>
</dbReference>
<evidence type="ECO:0000256" key="2">
    <source>
        <dbReference type="ARBA" id="ARBA00004569"/>
    </source>
</evidence>
<dbReference type="GO" id="GO:0051560">
    <property type="term" value="P:mitochondrial calcium ion homeostasis"/>
    <property type="evidence" value="ECO:0007669"/>
    <property type="project" value="TreeGrafter"/>
</dbReference>
<dbReference type="CDD" id="cd16175">
    <property type="entry name" value="EFh_MICU3"/>
    <property type="match status" value="1"/>
</dbReference>
<keyword evidence="3" id="KW-0479">Metal-binding</keyword>
<evidence type="ECO:0000256" key="3">
    <source>
        <dbReference type="ARBA" id="ARBA00022723"/>
    </source>
</evidence>
<dbReference type="FunFam" id="1.10.238.10:FF:000149">
    <property type="entry name" value="Mitochondrial calcium uptake family member 3"/>
    <property type="match status" value="1"/>
</dbReference>
<dbReference type="SUPFAM" id="SSF47473">
    <property type="entry name" value="EF-hand"/>
    <property type="match status" value="2"/>
</dbReference>
<dbReference type="Proteomes" id="UP000824782">
    <property type="component" value="Unassembled WGS sequence"/>
</dbReference>
<evidence type="ECO:0000256" key="7">
    <source>
        <dbReference type="ARBA" id="ARBA00022946"/>
    </source>
</evidence>
<evidence type="ECO:0000256" key="10">
    <source>
        <dbReference type="ARBA" id="ARBA00023157"/>
    </source>
</evidence>
<evidence type="ECO:0000256" key="6">
    <source>
        <dbReference type="ARBA" id="ARBA00022837"/>
    </source>
</evidence>
<evidence type="ECO:0000313" key="12">
    <source>
        <dbReference type="EMBL" id="KAG8592283.1"/>
    </source>
</evidence>
<dbReference type="GO" id="GO:0036444">
    <property type="term" value="P:calcium import into the mitochondrion"/>
    <property type="evidence" value="ECO:0007669"/>
    <property type="project" value="TreeGrafter"/>
</dbReference>
<sequence>MAALRRLLRALHARQRLCPAAAHTRLLSVQGPGSSPRSSMLLLVSGAAGAGLALACYAIYRDGRVQNWGQRLYRDMSLQSGEGRQAMRRAGILLPVSAAKESTTEKSDFEDLDMFASSREQRFRVFASLEFEGQLYMTPRDFLESVSTDEPRSAKKWKTLSRQDLNQLLIDTPPVWKGSSRFFRTLGDKGMISYTEYLFLLCILTKPHAGFKIAFNMFDTDGNQMVDREEFLVLQEIFRKKNEKKERKGEEEKCAQLRLQLYGYLATTNGGADELTSSMIHTTLLVHFFGKKGKIELNFEDFYRFMDNLQTEVLEIEFLSYSKGMNTISEEDFARILLRYTNVENTSSYLENVRFRIPEEKGISFDEFRSFFQFLNNLEDFAIAMQMYNFANRSIGQDEFKRAVYVATGLKLSPHLVNTVFKIFDVDRDDQLSYKEFIGIMKDRLHRGFRGYKTVQKYTTFRACLKKQLYNR</sequence>
<evidence type="ECO:0000256" key="9">
    <source>
        <dbReference type="ARBA" id="ARBA00023136"/>
    </source>
</evidence>
<proteinExistence type="predicted"/>
<dbReference type="PANTHER" id="PTHR12294:SF10">
    <property type="entry name" value="CALCIUM UPTAKE PROTEIN 3, MITOCHONDRIAL"/>
    <property type="match status" value="1"/>
</dbReference>
<keyword evidence="7" id="KW-0809">Transit peptide</keyword>
<dbReference type="InterPro" id="IPR011992">
    <property type="entry name" value="EF-hand-dom_pair"/>
</dbReference>
<keyword evidence="6" id="KW-0106">Calcium</keyword>
<organism evidence="12 13">
    <name type="scientific">Engystomops pustulosus</name>
    <name type="common">Tungara frog</name>
    <name type="synonym">Physalaemus pustulosus</name>
    <dbReference type="NCBI Taxonomy" id="76066"/>
    <lineage>
        <taxon>Eukaryota</taxon>
        <taxon>Metazoa</taxon>
        <taxon>Chordata</taxon>
        <taxon>Craniata</taxon>
        <taxon>Vertebrata</taxon>
        <taxon>Euteleostomi</taxon>
        <taxon>Amphibia</taxon>
        <taxon>Batrachia</taxon>
        <taxon>Anura</taxon>
        <taxon>Neobatrachia</taxon>
        <taxon>Hyloidea</taxon>
        <taxon>Leptodactylidae</taxon>
        <taxon>Leiuperinae</taxon>
        <taxon>Engystomops</taxon>
    </lineage>
</organism>
<dbReference type="InterPro" id="IPR018247">
    <property type="entry name" value="EF_Hand_1_Ca_BS"/>
</dbReference>
<dbReference type="PROSITE" id="PS50222">
    <property type="entry name" value="EF_HAND_2"/>
    <property type="match status" value="2"/>
</dbReference>
<evidence type="ECO:0000259" key="11">
    <source>
        <dbReference type="PROSITE" id="PS50222"/>
    </source>
</evidence>
<dbReference type="InterPro" id="IPR039800">
    <property type="entry name" value="MICU1/2/3"/>
</dbReference>
<dbReference type="EMBL" id="WNYA01000001">
    <property type="protein sequence ID" value="KAG8592283.1"/>
    <property type="molecule type" value="Genomic_DNA"/>
</dbReference>
<dbReference type="PROSITE" id="PS00018">
    <property type="entry name" value="EF_HAND_1"/>
    <property type="match status" value="2"/>
</dbReference>
<dbReference type="Pfam" id="PF13499">
    <property type="entry name" value="EF-hand_7"/>
    <property type="match status" value="1"/>
</dbReference>
<evidence type="ECO:0000256" key="5">
    <source>
        <dbReference type="ARBA" id="ARBA00022792"/>
    </source>
</evidence>
<name>A0AAV7D7P4_ENGPU</name>
<protein>
    <recommendedName>
        <fullName evidence="11">EF-hand domain-containing protein</fullName>
    </recommendedName>
</protein>
<dbReference type="InterPro" id="IPR002048">
    <property type="entry name" value="EF_hand_dom"/>
</dbReference>
<dbReference type="Gene3D" id="1.10.238.10">
    <property type="entry name" value="EF-hand"/>
    <property type="match status" value="2"/>
</dbReference>
<gene>
    <name evidence="12" type="ORF">GDO81_000448</name>
</gene>